<proteinExistence type="predicted"/>
<feature type="region of interest" description="Disordered" evidence="1">
    <location>
        <begin position="1"/>
        <end position="99"/>
    </location>
</feature>
<evidence type="ECO:0000256" key="1">
    <source>
        <dbReference type="SAM" id="MobiDB-lite"/>
    </source>
</evidence>
<feature type="region of interest" description="Disordered" evidence="1">
    <location>
        <begin position="111"/>
        <end position="138"/>
    </location>
</feature>
<sequence length="536" mass="60290">MSTDAYVELPSAMAKESPQRQQPPNKNPRLNGSQSAHRTPDVSSLNKANRKIPIQRNTPLSESDNEMGQPVTGEITPDTRYNPHTDPENASMHEQTNEEDVFSVRTQALGTTIHTRGDAKPGLTPTQTGEENGDEVGLRAQKTTLLTNSDEENPHPNTRILRSIARTPMPILTIVTVGTFEEEQNREVFGDGENPHGHIAEPEIIASEGMAKILRYCSPDEGQFIRATFYPSYIFQGITEDRVTMYCAPENKFLALVFFNGGNALHTKYTKMCPAIEPPHDNAKRRGRSRGGRSDKPSRKVIRGGVSPAEYSNDDNRYKGPNTAFILLESSNIRKCLMRLQTIAVSKTLTFHAFALSTTQRPWTVCLLFATTTKTDTYIRAGIRWAIRKAIRDNRAILDKITEYSGTMGTAQQRAQHFINTIELYYAGYQATKEGQKCGVWVLYAAPFATGDTYTEIDLREQRVRTMISRLRFQFGATNIWGEVTECTRCKLMEHQTFECIFQTENTWKGPKDGVGKTLSDLKDAKREDRAFMAKD</sequence>
<feature type="compositionally biased region" description="Polar residues" evidence="1">
    <location>
        <begin position="30"/>
        <end position="47"/>
    </location>
</feature>
<protein>
    <submittedName>
        <fullName evidence="2">Uncharacterized protein</fullName>
    </submittedName>
</protein>
<feature type="region of interest" description="Disordered" evidence="1">
    <location>
        <begin position="276"/>
        <end position="313"/>
    </location>
</feature>
<dbReference type="Proteomes" id="UP001142393">
    <property type="component" value="Unassembled WGS sequence"/>
</dbReference>
<evidence type="ECO:0000313" key="2">
    <source>
        <dbReference type="EMBL" id="KAJ3739260.1"/>
    </source>
</evidence>
<organism evidence="2 3">
    <name type="scientific">Lentinula detonsa</name>
    <dbReference type="NCBI Taxonomy" id="2804962"/>
    <lineage>
        <taxon>Eukaryota</taxon>
        <taxon>Fungi</taxon>
        <taxon>Dikarya</taxon>
        <taxon>Basidiomycota</taxon>
        <taxon>Agaricomycotina</taxon>
        <taxon>Agaricomycetes</taxon>
        <taxon>Agaricomycetidae</taxon>
        <taxon>Agaricales</taxon>
        <taxon>Marasmiineae</taxon>
        <taxon>Omphalotaceae</taxon>
        <taxon>Lentinula</taxon>
    </lineage>
</organism>
<name>A0A9W8NR94_9AGAR</name>
<keyword evidence="3" id="KW-1185">Reference proteome</keyword>
<dbReference type="EMBL" id="JANVFU010000019">
    <property type="protein sequence ID" value="KAJ3739260.1"/>
    <property type="molecule type" value="Genomic_DNA"/>
</dbReference>
<gene>
    <name evidence="2" type="ORF">DFH05DRAFT_1530541</name>
</gene>
<feature type="compositionally biased region" description="Low complexity" evidence="1">
    <location>
        <begin position="19"/>
        <end position="29"/>
    </location>
</feature>
<reference evidence="2 3" key="1">
    <citation type="journal article" date="2023" name="Proc. Natl. Acad. Sci. U.S.A.">
        <title>A global phylogenomic analysis of the shiitake genus Lentinula.</title>
        <authorList>
            <person name="Sierra-Patev S."/>
            <person name="Min B."/>
            <person name="Naranjo-Ortiz M."/>
            <person name="Looney B."/>
            <person name="Konkel Z."/>
            <person name="Slot J.C."/>
            <person name="Sakamoto Y."/>
            <person name="Steenwyk J.L."/>
            <person name="Rokas A."/>
            <person name="Carro J."/>
            <person name="Camarero S."/>
            <person name="Ferreira P."/>
            <person name="Molpeceres G."/>
            <person name="Ruiz-Duenas F.J."/>
            <person name="Serrano A."/>
            <person name="Henrissat B."/>
            <person name="Drula E."/>
            <person name="Hughes K.W."/>
            <person name="Mata J.L."/>
            <person name="Ishikawa N.K."/>
            <person name="Vargas-Isla R."/>
            <person name="Ushijima S."/>
            <person name="Smith C.A."/>
            <person name="Donoghue J."/>
            <person name="Ahrendt S."/>
            <person name="Andreopoulos W."/>
            <person name="He G."/>
            <person name="LaButti K."/>
            <person name="Lipzen A."/>
            <person name="Ng V."/>
            <person name="Riley R."/>
            <person name="Sandor L."/>
            <person name="Barry K."/>
            <person name="Martinez A.T."/>
            <person name="Xiao Y."/>
            <person name="Gibbons J.G."/>
            <person name="Terashima K."/>
            <person name="Grigoriev I.V."/>
            <person name="Hibbett D."/>
        </authorList>
    </citation>
    <scope>NUCLEOTIDE SEQUENCE [LARGE SCALE GENOMIC DNA]</scope>
    <source>
        <strain evidence="2 3">TFB7810</strain>
    </source>
</reference>
<comment type="caution">
    <text evidence="2">The sequence shown here is derived from an EMBL/GenBank/DDBJ whole genome shotgun (WGS) entry which is preliminary data.</text>
</comment>
<accession>A0A9W8NR94</accession>
<evidence type="ECO:0000313" key="3">
    <source>
        <dbReference type="Proteomes" id="UP001142393"/>
    </source>
</evidence>
<dbReference type="AlphaFoldDB" id="A0A9W8NR94"/>